<dbReference type="Gene3D" id="2.80.10.50">
    <property type="match status" value="1"/>
</dbReference>
<keyword evidence="3 6" id="KW-1133">Transmembrane helix</keyword>
<accession>A0A9P8WF22</accession>
<dbReference type="EMBL" id="JAGPYM010000003">
    <property type="protein sequence ID" value="KAH6897152.1"/>
    <property type="molecule type" value="Genomic_DNA"/>
</dbReference>
<dbReference type="AlphaFoldDB" id="A0A9P8WF22"/>
<feature type="region of interest" description="Disordered" evidence="5">
    <location>
        <begin position="252"/>
        <end position="332"/>
    </location>
</feature>
<dbReference type="Pfam" id="PF14200">
    <property type="entry name" value="RicinB_lectin_2"/>
    <property type="match status" value="1"/>
</dbReference>
<dbReference type="PROSITE" id="PS50231">
    <property type="entry name" value="RICIN_B_LECTIN"/>
    <property type="match status" value="1"/>
</dbReference>
<dbReference type="Proteomes" id="UP000777438">
    <property type="component" value="Unassembled WGS sequence"/>
</dbReference>
<evidence type="ECO:0000256" key="4">
    <source>
        <dbReference type="ARBA" id="ARBA00023136"/>
    </source>
</evidence>
<evidence type="ECO:0000256" key="6">
    <source>
        <dbReference type="SAM" id="Phobius"/>
    </source>
</evidence>
<reference evidence="8 9" key="1">
    <citation type="journal article" date="2021" name="Nat. Commun.">
        <title>Genetic determinants of endophytism in the Arabidopsis root mycobiome.</title>
        <authorList>
            <person name="Mesny F."/>
            <person name="Miyauchi S."/>
            <person name="Thiergart T."/>
            <person name="Pickel B."/>
            <person name="Atanasova L."/>
            <person name="Karlsson M."/>
            <person name="Huettel B."/>
            <person name="Barry K.W."/>
            <person name="Haridas S."/>
            <person name="Chen C."/>
            <person name="Bauer D."/>
            <person name="Andreopoulos W."/>
            <person name="Pangilinan J."/>
            <person name="LaButti K."/>
            <person name="Riley R."/>
            <person name="Lipzen A."/>
            <person name="Clum A."/>
            <person name="Drula E."/>
            <person name="Henrissat B."/>
            <person name="Kohler A."/>
            <person name="Grigoriev I.V."/>
            <person name="Martin F.M."/>
            <person name="Hacquard S."/>
        </authorList>
    </citation>
    <scope>NUCLEOTIDE SEQUENCE [LARGE SCALE GENOMIC DNA]</scope>
    <source>
        <strain evidence="8 9">MPI-CAGE-CH-0241</strain>
    </source>
</reference>
<evidence type="ECO:0000256" key="3">
    <source>
        <dbReference type="ARBA" id="ARBA00022989"/>
    </source>
</evidence>
<feature type="compositionally biased region" description="Polar residues" evidence="5">
    <location>
        <begin position="299"/>
        <end position="320"/>
    </location>
</feature>
<dbReference type="InterPro" id="IPR035992">
    <property type="entry name" value="Ricin_B-like_lectins"/>
</dbReference>
<dbReference type="GO" id="GO:0071944">
    <property type="term" value="C:cell periphery"/>
    <property type="evidence" value="ECO:0007669"/>
    <property type="project" value="UniProtKB-ARBA"/>
</dbReference>
<keyword evidence="4 6" id="KW-0472">Membrane</keyword>
<evidence type="ECO:0000256" key="2">
    <source>
        <dbReference type="ARBA" id="ARBA00022692"/>
    </source>
</evidence>
<protein>
    <recommendedName>
        <fullName evidence="7">Ricin B lectin domain-containing protein</fullName>
    </recommendedName>
</protein>
<evidence type="ECO:0000313" key="9">
    <source>
        <dbReference type="Proteomes" id="UP000777438"/>
    </source>
</evidence>
<organism evidence="8 9">
    <name type="scientific">Thelonectria olida</name>
    <dbReference type="NCBI Taxonomy" id="1576542"/>
    <lineage>
        <taxon>Eukaryota</taxon>
        <taxon>Fungi</taxon>
        <taxon>Dikarya</taxon>
        <taxon>Ascomycota</taxon>
        <taxon>Pezizomycotina</taxon>
        <taxon>Sordariomycetes</taxon>
        <taxon>Hypocreomycetidae</taxon>
        <taxon>Hypocreales</taxon>
        <taxon>Nectriaceae</taxon>
        <taxon>Thelonectria</taxon>
    </lineage>
</organism>
<keyword evidence="2 6" id="KW-0812">Transmembrane</keyword>
<dbReference type="InterPro" id="IPR051694">
    <property type="entry name" value="Immunoregulatory_rcpt-like"/>
</dbReference>
<dbReference type="OrthoDB" id="4158815at2759"/>
<keyword evidence="9" id="KW-1185">Reference proteome</keyword>
<proteinExistence type="predicted"/>
<dbReference type="SUPFAM" id="SSF50370">
    <property type="entry name" value="Ricin B-like lectins"/>
    <property type="match status" value="1"/>
</dbReference>
<sequence length="332" mass="35971">MSSLDPVSLDSNVWYHVTEYRVDIYAKENFTSSLQVEDDNGVAVWGAVDQYWQFQPVPDAPDGRYALRCSKTGVFKQLSACYVGDEIDDSKTQPCMRASDGTKAQMWDVADWGNGTYRFVNAKNGSDYVMDVHPGNPPFMASDLRTDIPQPGRHWLMTSVKDVDDGAYSTTFTKVPTSTAADATTTDSSEASQTADSAVDSNSSPSSPSSSKGLSPGAAAGIGIGVALAVLGLGIALFTLWWRRRHRTEATEMPATHDERKPPVSAYHGPYPQYPLPPQEMSVGEYLHPELDSKPVWGSTASTASPQTHNSPESHNSRLTASPGRPAPPPVR</sequence>
<gene>
    <name evidence="8" type="ORF">B0T10DRAFT_177448</name>
</gene>
<evidence type="ECO:0000256" key="5">
    <source>
        <dbReference type="SAM" id="MobiDB-lite"/>
    </source>
</evidence>
<comment type="subcellular location">
    <subcellularLocation>
        <location evidence="1">Membrane</location>
        <topology evidence="1">Single-pass membrane protein</topology>
    </subcellularLocation>
</comment>
<dbReference type="GO" id="GO:0016020">
    <property type="term" value="C:membrane"/>
    <property type="evidence" value="ECO:0007669"/>
    <property type="project" value="UniProtKB-SubCell"/>
</dbReference>
<feature type="domain" description="Ricin B lectin" evidence="7">
    <location>
        <begin position="49"/>
        <end position="133"/>
    </location>
</feature>
<dbReference type="PANTHER" id="PTHR15549">
    <property type="entry name" value="PAIRED IMMUNOGLOBULIN-LIKE TYPE 2 RECEPTOR"/>
    <property type="match status" value="1"/>
</dbReference>
<feature type="transmembrane region" description="Helical" evidence="6">
    <location>
        <begin position="218"/>
        <end position="242"/>
    </location>
</feature>
<evidence type="ECO:0000259" key="7">
    <source>
        <dbReference type="Pfam" id="PF14200"/>
    </source>
</evidence>
<comment type="caution">
    <text evidence="8">The sequence shown here is derived from an EMBL/GenBank/DDBJ whole genome shotgun (WGS) entry which is preliminary data.</text>
</comment>
<feature type="region of interest" description="Disordered" evidence="5">
    <location>
        <begin position="177"/>
        <end position="216"/>
    </location>
</feature>
<dbReference type="PANTHER" id="PTHR15549:SF30">
    <property type="entry name" value="MID2 DOMAIN-CONTAINING PROTEIN"/>
    <property type="match status" value="1"/>
</dbReference>
<dbReference type="InterPro" id="IPR000772">
    <property type="entry name" value="Ricin_B_lectin"/>
</dbReference>
<dbReference type="CDD" id="cd00161">
    <property type="entry name" value="beta-trefoil_Ricin-like"/>
    <property type="match status" value="1"/>
</dbReference>
<evidence type="ECO:0000313" key="8">
    <source>
        <dbReference type="EMBL" id="KAH6897152.1"/>
    </source>
</evidence>
<evidence type="ECO:0000256" key="1">
    <source>
        <dbReference type="ARBA" id="ARBA00004167"/>
    </source>
</evidence>
<name>A0A9P8WF22_9HYPO</name>